<accession>A0A8T3BSS7</accession>
<dbReference type="EMBL" id="JAGYWB010000007">
    <property type="protein sequence ID" value="KAI0516483.1"/>
    <property type="molecule type" value="Genomic_DNA"/>
</dbReference>
<dbReference type="AlphaFoldDB" id="A0A8T3BSS7"/>
<evidence type="ECO:0000313" key="1">
    <source>
        <dbReference type="EMBL" id="KAI0516483.1"/>
    </source>
</evidence>
<name>A0A8T3BSS7_DENNO</name>
<keyword evidence="2" id="KW-1185">Reference proteome</keyword>
<evidence type="ECO:0000313" key="2">
    <source>
        <dbReference type="Proteomes" id="UP000829196"/>
    </source>
</evidence>
<proteinExistence type="predicted"/>
<protein>
    <submittedName>
        <fullName evidence="1">Uncharacterized protein</fullName>
    </submittedName>
</protein>
<dbReference type="Proteomes" id="UP000829196">
    <property type="component" value="Unassembled WGS sequence"/>
</dbReference>
<gene>
    <name evidence="1" type="ORF">KFK09_009158</name>
</gene>
<organism evidence="1 2">
    <name type="scientific">Dendrobium nobile</name>
    <name type="common">Orchid</name>
    <dbReference type="NCBI Taxonomy" id="94219"/>
    <lineage>
        <taxon>Eukaryota</taxon>
        <taxon>Viridiplantae</taxon>
        <taxon>Streptophyta</taxon>
        <taxon>Embryophyta</taxon>
        <taxon>Tracheophyta</taxon>
        <taxon>Spermatophyta</taxon>
        <taxon>Magnoliopsida</taxon>
        <taxon>Liliopsida</taxon>
        <taxon>Asparagales</taxon>
        <taxon>Orchidaceae</taxon>
        <taxon>Epidendroideae</taxon>
        <taxon>Malaxideae</taxon>
        <taxon>Dendrobiinae</taxon>
        <taxon>Dendrobium</taxon>
    </lineage>
</organism>
<comment type="caution">
    <text evidence="1">The sequence shown here is derived from an EMBL/GenBank/DDBJ whole genome shotgun (WGS) entry which is preliminary data.</text>
</comment>
<reference evidence="1" key="1">
    <citation type="journal article" date="2022" name="Front. Genet.">
        <title>Chromosome-Scale Assembly of the Dendrobium nobile Genome Provides Insights Into the Molecular Mechanism of the Biosynthesis of the Medicinal Active Ingredient of Dendrobium.</title>
        <authorList>
            <person name="Xu Q."/>
            <person name="Niu S.-C."/>
            <person name="Li K.-L."/>
            <person name="Zheng P.-J."/>
            <person name="Zhang X.-J."/>
            <person name="Jia Y."/>
            <person name="Liu Y."/>
            <person name="Niu Y.-X."/>
            <person name="Yu L.-H."/>
            <person name="Chen D.-F."/>
            <person name="Zhang G.-Q."/>
        </authorList>
    </citation>
    <scope>NUCLEOTIDE SEQUENCE</scope>
    <source>
        <tissue evidence="1">Leaf</tissue>
    </source>
</reference>
<sequence>MSWIHCHTTLLVFAFFYDDDEEYTFLFVTISPTTTYNSYSCSLLLKHNSFSCCAKFRNNLFPSSFWYCYYFNIFIIDSCCLDLLCFSGY</sequence>